<proteinExistence type="predicted"/>
<keyword evidence="3" id="KW-1185">Reference proteome</keyword>
<dbReference type="PROSITE" id="PS51257">
    <property type="entry name" value="PROKAR_LIPOPROTEIN"/>
    <property type="match status" value="1"/>
</dbReference>
<feature type="signal peptide" evidence="1">
    <location>
        <begin position="1"/>
        <end position="33"/>
    </location>
</feature>
<dbReference type="Proteomes" id="UP000244755">
    <property type="component" value="Chromosome 1"/>
</dbReference>
<sequence>MSTAARCIRRRRPAGAHPSSLLLVALACGPALAEETDLASLETRWHTCVRQAFTGQPLGMERRAAQRAALAACKPQEDAYVHAMLAAQEAEARARATSGGVARARDWALGAAGSARAVVGGLMDRLRW</sequence>
<name>A0A2R4WJ13_9HYPH</name>
<organism evidence="2 3">
    <name type="scientific">Methylobacterium currus</name>
    <dbReference type="NCBI Taxonomy" id="2051553"/>
    <lineage>
        <taxon>Bacteria</taxon>
        <taxon>Pseudomonadati</taxon>
        <taxon>Pseudomonadota</taxon>
        <taxon>Alphaproteobacteria</taxon>
        <taxon>Hyphomicrobiales</taxon>
        <taxon>Methylobacteriaceae</taxon>
        <taxon>Methylobacterium</taxon>
    </lineage>
</organism>
<dbReference type="AlphaFoldDB" id="A0A2R4WJ13"/>
<reference evidence="2 3" key="1">
    <citation type="submission" date="2018-04" db="EMBL/GenBank/DDBJ databases">
        <title>Methylobacterium sp. PR1016A genome.</title>
        <authorList>
            <person name="Park W."/>
        </authorList>
    </citation>
    <scope>NUCLEOTIDE SEQUENCE [LARGE SCALE GENOMIC DNA]</scope>
    <source>
        <strain evidence="2 3">PR1016A</strain>
    </source>
</reference>
<evidence type="ECO:0008006" key="4">
    <source>
        <dbReference type="Google" id="ProtNLM"/>
    </source>
</evidence>
<evidence type="ECO:0000313" key="2">
    <source>
        <dbReference type="EMBL" id="AWB21520.1"/>
    </source>
</evidence>
<accession>A0A2R4WJ13</accession>
<protein>
    <recommendedName>
        <fullName evidence="4">DUF1311 domain-containing protein</fullName>
    </recommendedName>
</protein>
<dbReference type="RefSeq" id="WP_099953395.1">
    <property type="nucleotide sequence ID" value="NZ_CP028843.1"/>
</dbReference>
<dbReference type="OrthoDB" id="8003377at2"/>
<gene>
    <name evidence="2" type="ORF">DA075_11835</name>
</gene>
<feature type="chain" id="PRO_5015307988" description="DUF1311 domain-containing protein" evidence="1">
    <location>
        <begin position="34"/>
        <end position="128"/>
    </location>
</feature>
<keyword evidence="1" id="KW-0732">Signal</keyword>
<evidence type="ECO:0000256" key="1">
    <source>
        <dbReference type="SAM" id="SignalP"/>
    </source>
</evidence>
<dbReference type="KEGG" id="mee:DA075_11835"/>
<dbReference type="EMBL" id="CP028843">
    <property type="protein sequence ID" value="AWB21520.1"/>
    <property type="molecule type" value="Genomic_DNA"/>
</dbReference>
<evidence type="ECO:0000313" key="3">
    <source>
        <dbReference type="Proteomes" id="UP000244755"/>
    </source>
</evidence>